<evidence type="ECO:0000313" key="2">
    <source>
        <dbReference type="EMBL" id="GAG44959.1"/>
    </source>
</evidence>
<dbReference type="Pfam" id="PF10108">
    <property type="entry name" value="DNA_pol_B_exo2"/>
    <property type="match status" value="1"/>
</dbReference>
<accession>X0XP82</accession>
<organism evidence="2">
    <name type="scientific">marine sediment metagenome</name>
    <dbReference type="NCBI Taxonomy" id="412755"/>
    <lineage>
        <taxon>unclassified sequences</taxon>
        <taxon>metagenomes</taxon>
        <taxon>ecological metagenomes</taxon>
    </lineage>
</organism>
<comment type="caution">
    <text evidence="2">The sequence shown here is derived from an EMBL/GenBank/DDBJ whole genome shotgun (WGS) entry which is preliminary data.</text>
</comment>
<dbReference type="EMBL" id="BARS01051392">
    <property type="protein sequence ID" value="GAG44959.1"/>
    <property type="molecule type" value="Genomic_DNA"/>
</dbReference>
<dbReference type="AlphaFoldDB" id="X0XP82"/>
<dbReference type="InterPro" id="IPR012337">
    <property type="entry name" value="RNaseH-like_sf"/>
</dbReference>
<dbReference type="SUPFAM" id="SSF53098">
    <property type="entry name" value="Ribonuclease H-like"/>
    <property type="match status" value="1"/>
</dbReference>
<evidence type="ECO:0000259" key="1">
    <source>
        <dbReference type="Pfam" id="PF10108"/>
    </source>
</evidence>
<protein>
    <recommendedName>
        <fullName evidence="1">Predicted 3'-5' exonuclease PolB-like domain-containing protein</fullName>
    </recommendedName>
</protein>
<name>X0XP82_9ZZZZ</name>
<dbReference type="InterPro" id="IPR019288">
    <property type="entry name" value="3'-5'_exonuclease_PolB-like"/>
</dbReference>
<reference evidence="2" key="1">
    <citation type="journal article" date="2014" name="Front. Microbiol.">
        <title>High frequency of phylogenetically diverse reductive dehalogenase-homologous genes in deep subseafloor sedimentary metagenomes.</title>
        <authorList>
            <person name="Kawai M."/>
            <person name="Futagami T."/>
            <person name="Toyoda A."/>
            <person name="Takaki Y."/>
            <person name="Nishi S."/>
            <person name="Hori S."/>
            <person name="Arai W."/>
            <person name="Tsubouchi T."/>
            <person name="Morono Y."/>
            <person name="Uchiyama I."/>
            <person name="Ito T."/>
            <person name="Fujiyama A."/>
            <person name="Inagaki F."/>
            <person name="Takami H."/>
        </authorList>
    </citation>
    <scope>NUCLEOTIDE SEQUENCE</scope>
    <source>
        <strain evidence="2">Expedition CK06-06</strain>
    </source>
</reference>
<dbReference type="Gene3D" id="3.30.420.10">
    <property type="entry name" value="Ribonuclease H-like superfamily/Ribonuclease H"/>
    <property type="match status" value="1"/>
</dbReference>
<proteinExistence type="predicted"/>
<feature type="non-terminal residue" evidence="2">
    <location>
        <position position="1"/>
    </location>
</feature>
<dbReference type="GO" id="GO:0003676">
    <property type="term" value="F:nucleic acid binding"/>
    <property type="evidence" value="ECO:0007669"/>
    <property type="project" value="InterPro"/>
</dbReference>
<feature type="domain" description="Predicted 3'-5' exonuclease PolB-like" evidence="1">
    <location>
        <begin position="10"/>
        <end position="189"/>
    </location>
</feature>
<gene>
    <name evidence="2" type="ORF">S01H1_76567</name>
</gene>
<dbReference type="InterPro" id="IPR036397">
    <property type="entry name" value="RNaseH_sf"/>
</dbReference>
<sequence length="196" mass="21952">SLPRELNDPEQISEKSVVGTFLDKVGQYKPQLVGFNSASADLKAFVQRAVVLGIQAKGFCSRPNKPWEGDDYFDSRNSEASVDIKDVVGGWGKATPSLNEIATLSGIPGKMDVDGEKVAFLWLDGKLNEIVAYNEFDALTTYLVWLRVAHFGGHFTGEEYEVEQQLVRELILSEIENGKIHLKKYLEEWNCLKARI</sequence>